<dbReference type="Gene3D" id="2.30.40.10">
    <property type="entry name" value="Urease, subunit C, domain 1"/>
    <property type="match status" value="1"/>
</dbReference>
<dbReference type="EMBL" id="SMJZ01000028">
    <property type="protein sequence ID" value="TDC08424.1"/>
    <property type="molecule type" value="Genomic_DNA"/>
</dbReference>
<evidence type="ECO:0000256" key="4">
    <source>
        <dbReference type="ARBA" id="ARBA00022801"/>
    </source>
</evidence>
<comment type="subcellular location">
    <subcellularLocation>
        <location evidence="6 10">Cytoplasm</location>
    </subcellularLocation>
</comment>
<dbReference type="GO" id="GO:0043419">
    <property type="term" value="P:urea catabolic process"/>
    <property type="evidence" value="ECO:0007669"/>
    <property type="project" value="UniProtKB-UniRule"/>
</dbReference>
<dbReference type="UniPathway" id="UPA00258">
    <property type="reaction ID" value="UER00370"/>
</dbReference>
<dbReference type="Pfam" id="PF01979">
    <property type="entry name" value="Amidohydro_1"/>
    <property type="match status" value="1"/>
</dbReference>
<evidence type="ECO:0000256" key="5">
    <source>
        <dbReference type="ARBA" id="ARBA00047778"/>
    </source>
</evidence>
<dbReference type="PANTHER" id="PTHR43440">
    <property type="entry name" value="UREASE"/>
    <property type="match status" value="1"/>
</dbReference>
<dbReference type="PANTHER" id="PTHR43440:SF1">
    <property type="entry name" value="UREASE"/>
    <property type="match status" value="1"/>
</dbReference>
<comment type="pathway">
    <text evidence="1 6">Nitrogen metabolism; urea degradation; CO(2) and NH(3) from urea (urease route): step 1/1.</text>
</comment>
<dbReference type="InterPro" id="IPR032466">
    <property type="entry name" value="Metal_Hydrolase"/>
</dbReference>
<comment type="subunit">
    <text evidence="6">Heterotrimer of UreA (gamma), UreB (beta) and UreC (alpha) subunits. Three heterotrimers associate to form the active enzyme.</text>
</comment>
<gene>
    <name evidence="6" type="primary">ureC</name>
    <name evidence="13" type="ORF">E1267_10440</name>
</gene>
<feature type="binding site" evidence="6 8">
    <location>
        <position position="354"/>
    </location>
    <ligand>
        <name>Ni(2+)</name>
        <dbReference type="ChEBI" id="CHEBI:49786"/>
        <label>1</label>
    </ligand>
</feature>
<evidence type="ECO:0000256" key="3">
    <source>
        <dbReference type="ARBA" id="ARBA00022723"/>
    </source>
</evidence>
<evidence type="ECO:0000256" key="7">
    <source>
        <dbReference type="PIRSR" id="PIRSR611612-50"/>
    </source>
</evidence>
<comment type="caution">
    <text evidence="13">The sequence shown here is derived from an EMBL/GenBank/DDBJ whole genome shotgun (WGS) entry which is preliminary data.</text>
</comment>
<comment type="catalytic activity">
    <reaction evidence="5 6">
        <text>urea + 2 H2O + H(+) = hydrogencarbonate + 2 NH4(+)</text>
        <dbReference type="Rhea" id="RHEA:20557"/>
        <dbReference type="ChEBI" id="CHEBI:15377"/>
        <dbReference type="ChEBI" id="CHEBI:15378"/>
        <dbReference type="ChEBI" id="CHEBI:16199"/>
        <dbReference type="ChEBI" id="CHEBI:17544"/>
        <dbReference type="ChEBI" id="CHEBI:28938"/>
        <dbReference type="EC" id="3.5.1.5"/>
    </reaction>
</comment>
<evidence type="ECO:0000313" key="13">
    <source>
        <dbReference type="EMBL" id="TDC08424.1"/>
    </source>
</evidence>
<dbReference type="PRINTS" id="PR01752">
    <property type="entry name" value="UREASE"/>
</dbReference>
<dbReference type="InterPro" id="IPR017951">
    <property type="entry name" value="Urease_asu_c"/>
</dbReference>
<dbReference type="GO" id="GO:0005737">
    <property type="term" value="C:cytoplasm"/>
    <property type="evidence" value="ECO:0007669"/>
    <property type="project" value="UniProtKB-SubCell"/>
</dbReference>
<accession>A0A4R4NIN0</accession>
<dbReference type="EC" id="3.5.1.5" evidence="6"/>
<dbReference type="InterPro" id="IPR011059">
    <property type="entry name" value="Metal-dep_hydrolase_composite"/>
</dbReference>
<dbReference type="HAMAP" id="MF_01953">
    <property type="entry name" value="Urease_alpha"/>
    <property type="match status" value="1"/>
</dbReference>
<dbReference type="SUPFAM" id="SSF51338">
    <property type="entry name" value="Composite domain of metallo-dependent hydrolases"/>
    <property type="match status" value="1"/>
</dbReference>
<keyword evidence="3 6" id="KW-0479">Metal-binding</keyword>
<dbReference type="InterPro" id="IPR005848">
    <property type="entry name" value="Urease_asu"/>
</dbReference>
<evidence type="ECO:0000259" key="12">
    <source>
        <dbReference type="PROSITE" id="PS51368"/>
    </source>
</evidence>
<evidence type="ECO:0000256" key="1">
    <source>
        <dbReference type="ARBA" id="ARBA00004897"/>
    </source>
</evidence>
<feature type="binding site" evidence="6 8">
    <location>
        <position position="242"/>
    </location>
    <ligand>
        <name>Ni(2+)</name>
        <dbReference type="ChEBI" id="CHEBI:49786"/>
        <label>2</label>
    </ligand>
</feature>
<feature type="modified residue" description="N6-carboxylysine" evidence="6 7">
    <location>
        <position position="213"/>
    </location>
</feature>
<feature type="domain" description="Urease" evidence="12">
    <location>
        <begin position="129"/>
        <end position="558"/>
    </location>
</feature>
<feature type="binding site" description="via carbamate group" evidence="6 8">
    <location>
        <position position="213"/>
    </location>
    <ligand>
        <name>Ni(2+)</name>
        <dbReference type="ChEBI" id="CHEBI:49786"/>
        <label>1</label>
    </ligand>
</feature>
<feature type="binding site" evidence="6 10">
    <location>
        <position position="215"/>
    </location>
    <ligand>
        <name>substrate</name>
    </ligand>
</feature>
<dbReference type="GO" id="GO:0009039">
    <property type="term" value="F:urease activity"/>
    <property type="evidence" value="ECO:0007669"/>
    <property type="project" value="UniProtKB-UniRule"/>
</dbReference>
<evidence type="ECO:0000256" key="6">
    <source>
        <dbReference type="HAMAP-Rule" id="MF_01953"/>
    </source>
</evidence>
<comment type="cofactor">
    <cofactor evidence="6 8">
        <name>Ni cation</name>
        <dbReference type="ChEBI" id="CHEBI:25516"/>
    </cofactor>
    <text evidence="6 8">Binds 2 nickel ions per subunit.</text>
</comment>
<dbReference type="OrthoDB" id="9802793at2"/>
<feature type="binding site" evidence="6 8">
    <location>
        <position position="136"/>
    </location>
    <ligand>
        <name>Ni(2+)</name>
        <dbReference type="ChEBI" id="CHEBI:49786"/>
        <label>1</label>
    </ligand>
</feature>
<evidence type="ECO:0000256" key="2">
    <source>
        <dbReference type="ARBA" id="ARBA00022596"/>
    </source>
</evidence>
<protein>
    <recommendedName>
        <fullName evidence="6">Urease subunit alpha</fullName>
        <ecNumber evidence="6">3.5.1.5</ecNumber>
    </recommendedName>
    <alternativeName>
        <fullName evidence="6">Urea amidohydrolase subunit alpha</fullName>
    </alternativeName>
</protein>
<comment type="PTM">
    <text evidence="7">Carbamylation allows a single lysine to coordinate two nickel ions.</text>
</comment>
<dbReference type="Gene3D" id="3.20.20.140">
    <property type="entry name" value="Metal-dependent hydrolases"/>
    <property type="match status" value="1"/>
</dbReference>
<feature type="binding site" evidence="6 8">
    <location>
        <position position="134"/>
    </location>
    <ligand>
        <name>Ni(2+)</name>
        <dbReference type="ChEBI" id="CHEBI:49786"/>
        <label>1</label>
    </ligand>
</feature>
<feature type="binding site" evidence="6 8">
    <location>
        <position position="268"/>
    </location>
    <ligand>
        <name>Ni(2+)</name>
        <dbReference type="ChEBI" id="CHEBI:49786"/>
        <label>2</label>
    </ligand>
</feature>
<feature type="active site" description="Proton donor" evidence="6 9">
    <location>
        <position position="314"/>
    </location>
</feature>
<keyword evidence="14" id="KW-1185">Reference proteome</keyword>
<comment type="similarity">
    <text evidence="6 11">Belongs to the metallo-dependent hydrolases superfamily. Urease alpha subunit family.</text>
</comment>
<evidence type="ECO:0000256" key="8">
    <source>
        <dbReference type="PIRSR" id="PIRSR611612-51"/>
    </source>
</evidence>
<keyword evidence="2 6" id="KW-0533">Nickel</keyword>
<dbReference type="InterPro" id="IPR011612">
    <property type="entry name" value="Urease_alpha_N_dom"/>
</dbReference>
<dbReference type="InterPro" id="IPR050112">
    <property type="entry name" value="Urease_alpha_subunit"/>
</dbReference>
<evidence type="ECO:0000256" key="9">
    <source>
        <dbReference type="PIRSR" id="PIRSR611612-52"/>
    </source>
</evidence>
<dbReference type="GO" id="GO:0016151">
    <property type="term" value="F:nickel cation binding"/>
    <property type="evidence" value="ECO:0007669"/>
    <property type="project" value="UniProtKB-UniRule"/>
</dbReference>
<dbReference type="SUPFAM" id="SSF51556">
    <property type="entry name" value="Metallo-dependent hydrolases"/>
    <property type="match status" value="1"/>
</dbReference>
<evidence type="ECO:0000256" key="10">
    <source>
        <dbReference type="PROSITE-ProRule" id="PRU00700"/>
    </source>
</evidence>
<organism evidence="13 14">
    <name type="scientific">Nonomuraea longispora</name>
    <dbReference type="NCBI Taxonomy" id="1848320"/>
    <lineage>
        <taxon>Bacteria</taxon>
        <taxon>Bacillati</taxon>
        <taxon>Actinomycetota</taxon>
        <taxon>Actinomycetes</taxon>
        <taxon>Streptosporangiales</taxon>
        <taxon>Streptosporangiaceae</taxon>
        <taxon>Nonomuraea</taxon>
    </lineage>
</organism>
<evidence type="ECO:0000256" key="11">
    <source>
        <dbReference type="RuleBase" id="RU004158"/>
    </source>
</evidence>
<proteinExistence type="inferred from homology"/>
<dbReference type="NCBIfam" id="NF009686">
    <property type="entry name" value="PRK13207.1"/>
    <property type="match status" value="1"/>
</dbReference>
<reference evidence="13 14" key="1">
    <citation type="submission" date="2019-02" db="EMBL/GenBank/DDBJ databases">
        <title>Draft genome sequences of novel Actinobacteria.</title>
        <authorList>
            <person name="Sahin N."/>
            <person name="Ay H."/>
            <person name="Saygin H."/>
        </authorList>
    </citation>
    <scope>NUCLEOTIDE SEQUENCE [LARGE SCALE GENOMIC DNA]</scope>
    <source>
        <strain evidence="13 14">KC201</strain>
    </source>
</reference>
<sequence length="558" mass="58417">MSFDRATYAAVYGPTTGDRVRLADTGLVVEVERDDTEAGDELLGGCGKTVREGLLLTSAPRDSELDLVVTNALVLDPLLGVVKTNIGVKDGRIAGLGRAGSPDAVNDVELVVGPHTAMIPAEGMIVTPGIIDSHVHLSSPALLDVALSAGVTTVVGMGLGGVWDIGVNPRRNLHLMIEAWREVPVNVAFLARGSSVRPAPLEAAVVAGAGGFKVHEDFGAQPAVVDTCLAVADAADLPVALHTDSLNESGLLSDTIGATRGRTVHAYHVEGGGGHPDLLEILAHPHVLASSTTPTLPYTVNTVAELYPMTMTVHRQNALLPGDADVTRSRVRASAIAAENALHDVGAVSIVNSDSMGMGRVGETARRTWQLAAHAKAVSERHGRHDNERVLRYLAKITINPAIAHGMAGQIGGIAPGKVADLVLWHPAWFGAKPELVVKSGFVAWGVSASGAASTRAGQPRAYRKFFGAMGDAPRRLAHVFVAREALEDAAARRALPSGASYLPIRGSRGLAREDMVRNTRVPHVRVPRDGGPVLVDGMPVGLPPASRLPLTQVHHLA</sequence>
<name>A0A4R4NIN0_9ACTN</name>
<dbReference type="Proteomes" id="UP000295157">
    <property type="component" value="Unassembled WGS sequence"/>
</dbReference>
<dbReference type="PROSITE" id="PS51368">
    <property type="entry name" value="UREASE_3"/>
    <property type="match status" value="1"/>
</dbReference>
<dbReference type="InterPro" id="IPR006680">
    <property type="entry name" value="Amidohydro-rel"/>
</dbReference>
<feature type="binding site" description="via carbamate group" evidence="6 8">
    <location>
        <position position="213"/>
    </location>
    <ligand>
        <name>Ni(2+)</name>
        <dbReference type="ChEBI" id="CHEBI:49786"/>
        <label>2</label>
    </ligand>
</feature>
<keyword evidence="4 6" id="KW-0378">Hydrolase</keyword>
<dbReference type="AlphaFoldDB" id="A0A4R4NIN0"/>
<dbReference type="Pfam" id="PF00449">
    <property type="entry name" value="Urease_alpha"/>
    <property type="match status" value="1"/>
</dbReference>
<comment type="PTM">
    <text evidence="6">Carboxylation allows a single lysine to coordinate two nickel ions.</text>
</comment>
<keyword evidence="6 10" id="KW-0963">Cytoplasm</keyword>
<evidence type="ECO:0000313" key="14">
    <source>
        <dbReference type="Proteomes" id="UP000295157"/>
    </source>
</evidence>
<dbReference type="RefSeq" id="WP_132332217.1">
    <property type="nucleotide sequence ID" value="NZ_SMJZ01000028.1"/>
</dbReference>